<proteinExistence type="predicted"/>
<dbReference type="KEGG" id="stui:GCM10017668_36830"/>
<name>A0A7G1NJJ2_9ACTN</name>
<dbReference type="EMBL" id="AP023439">
    <property type="protein sequence ID" value="BCL21840.1"/>
    <property type="molecule type" value="Genomic_DNA"/>
</dbReference>
<dbReference type="Proteomes" id="UP000516373">
    <property type="component" value="Chromosome"/>
</dbReference>
<reference evidence="1 2" key="1">
    <citation type="journal article" date="2014" name="Int. J. Syst. Evol. Microbiol.">
        <title>Complete genome sequence of Corynebacterium casei LMG S-19264T (=DSM 44701T), isolated from a smear-ripened cheese.</title>
        <authorList>
            <consortium name="US DOE Joint Genome Institute (JGI-PGF)"/>
            <person name="Walter F."/>
            <person name="Albersmeier A."/>
            <person name="Kalinowski J."/>
            <person name="Ruckert C."/>
        </authorList>
    </citation>
    <scope>NUCLEOTIDE SEQUENCE [LARGE SCALE GENOMIC DNA]</scope>
    <source>
        <strain evidence="1 2">JCM 4255</strain>
    </source>
</reference>
<sequence>MTWQQRLHNHGMINTAEAAWHKILTIAGEPRRQEESPLAAPFAELVLVAHAEPLLRQLYPWTGMWELHFSRCTEIRHTWDVTYIGTLGEGRYYVEGPSRNSPRIAETDSAQAAVAMVIDRLPPHCGPAFIGNAEALAAYERARDGR</sequence>
<organism evidence="1 2">
    <name type="scientific">Streptomyces tuirus</name>
    <dbReference type="NCBI Taxonomy" id="68278"/>
    <lineage>
        <taxon>Bacteria</taxon>
        <taxon>Bacillati</taxon>
        <taxon>Actinomycetota</taxon>
        <taxon>Actinomycetes</taxon>
        <taxon>Kitasatosporales</taxon>
        <taxon>Streptomycetaceae</taxon>
        <taxon>Streptomyces</taxon>
    </lineage>
</organism>
<evidence type="ECO:0000313" key="2">
    <source>
        <dbReference type="Proteomes" id="UP000516373"/>
    </source>
</evidence>
<dbReference type="Pfam" id="PF19692">
    <property type="entry name" value="DUF6193"/>
    <property type="match status" value="1"/>
</dbReference>
<protein>
    <submittedName>
        <fullName evidence="1">Uncharacterized protein</fullName>
    </submittedName>
</protein>
<dbReference type="InterPro" id="IPR045682">
    <property type="entry name" value="DUF6193"/>
</dbReference>
<gene>
    <name evidence="1" type="ORF">GCM10017668_36830</name>
</gene>
<dbReference type="RefSeq" id="WP_232543565.1">
    <property type="nucleotide sequence ID" value="NZ_AP023439.1"/>
</dbReference>
<dbReference type="AlphaFoldDB" id="A0A7G1NJJ2"/>
<evidence type="ECO:0000313" key="1">
    <source>
        <dbReference type="EMBL" id="BCL21840.1"/>
    </source>
</evidence>
<accession>A0A7G1NJJ2</accession>